<protein>
    <submittedName>
        <fullName evidence="3">Nod3 protein</fullName>
    </submittedName>
</protein>
<dbReference type="GO" id="GO:0005524">
    <property type="term" value="F:ATP binding"/>
    <property type="evidence" value="ECO:0007669"/>
    <property type="project" value="InterPro"/>
</dbReference>
<dbReference type="SMART" id="SM00368">
    <property type="entry name" value="LRR_RI"/>
    <property type="match status" value="3"/>
</dbReference>
<dbReference type="AlphaFoldDB" id="A0A078AEW4"/>
<dbReference type="PROSITE" id="PS50011">
    <property type="entry name" value="PROTEIN_KINASE_DOM"/>
    <property type="match status" value="1"/>
</dbReference>
<dbReference type="Gene3D" id="1.10.510.10">
    <property type="entry name" value="Transferase(Phosphotransferase) domain 1"/>
    <property type="match status" value="1"/>
</dbReference>
<reference evidence="3 4" key="1">
    <citation type="submission" date="2014-06" db="EMBL/GenBank/DDBJ databases">
        <authorList>
            <person name="Swart Estienne"/>
        </authorList>
    </citation>
    <scope>NUCLEOTIDE SEQUENCE [LARGE SCALE GENOMIC DNA]</scope>
    <source>
        <strain evidence="3 4">130c</strain>
    </source>
</reference>
<dbReference type="Proteomes" id="UP000039865">
    <property type="component" value="Unassembled WGS sequence"/>
</dbReference>
<dbReference type="SMART" id="SM00220">
    <property type="entry name" value="S_TKc"/>
    <property type="match status" value="1"/>
</dbReference>
<dbReference type="Gene3D" id="3.80.10.10">
    <property type="entry name" value="Ribonuclease Inhibitor"/>
    <property type="match status" value="2"/>
</dbReference>
<keyword evidence="4" id="KW-1185">Reference proteome</keyword>
<evidence type="ECO:0000259" key="2">
    <source>
        <dbReference type="PROSITE" id="PS50011"/>
    </source>
</evidence>
<dbReference type="SUPFAM" id="SSF56112">
    <property type="entry name" value="Protein kinase-like (PK-like)"/>
    <property type="match status" value="1"/>
</dbReference>
<sequence>MIDEIMRRWTDLGKPLFMVPKDFKEKILQGMDTEIKFNYLVISFNIQLYQRWLTQGLEIDMFEILSVIILYSRCDLEDKFQQSKIYSQGRDKFSKVEYLRIMLILSREVSSTIDDLSHKFTNFTKQIKKYRLPEYLERDNLFLGKYIIKEVISYNQIYEKNMMGLDTVFNRVIRQKDSVGGNSLQPSVLATRRQSQAKNVELLEGINNIANVFNPKFKDDLDQPRTETLNWMRFQTLFNLQYSFRMRSIAMFEATPKEYIFDLYILDDSKFDEFYLFKNLWRETLLLNYLGTTKDQSRANKVVSFGQLPNKIIFREIEEISCITLEEYLKAKEQSDQMKEDVDKESNQSPVIDKLTNGFKRDVDSKNLSKHQVLFDEDQYISKQTQFSEVDAINIILKLIDLIQILHQRNIVHTNFNPNEIYLKEKNIDKMFFLNLYYCSWETLNTIGIFLPDDGDNLSLYDARVRNKNYISPEQIKLGQELDLILSSKNGKLDETNPEVIEYQLTNRNKINKQCDVYSVGAILYRLLLSTPPSLSISEYIQKKRLNEKSPDSNVYEVPYFFKDYILSNDMCYILVRLLHQNPKYRFGDLDQVKDELFRLRENIYSTPPMLRKILGHPILPNESYQQHALPKVIEFKNSRMNEFSLKYLAKFIYEHNVESISINGGPMPLYQLKNNSLIELNLRDQNLFSEDLFILSQNSIGYKYVEESKIIEMKMKHQDKLKDFSFEQLFYDSLGIEHLCIALEHTSRLKMLDLSENDLGSTNFRILLKIFHKNNEIELLNVADCKNNHQLRYLYFRNSNIGDQGAEAVSELIKDHKTLIELEVFNCGISAKGGHSIGDALKTNFCIEKLSIGENDLNKRDVEQIQQSVIFNTQYNQMKESNKKFEGFAHNLIAESLKRWANQSNFVAAKLQERLQCPLDELDQKIADVMFDGKGKMDLKPVPTKYEYSSGDGQIDFAQKQN</sequence>
<dbReference type="PANTHER" id="PTHR24111">
    <property type="entry name" value="LEUCINE-RICH REPEAT-CONTAINING PROTEIN 34"/>
    <property type="match status" value="1"/>
</dbReference>
<dbReference type="SUPFAM" id="SSF52047">
    <property type="entry name" value="RNI-like"/>
    <property type="match status" value="1"/>
</dbReference>
<evidence type="ECO:0000256" key="1">
    <source>
        <dbReference type="ARBA" id="ARBA00022737"/>
    </source>
</evidence>
<organism evidence="3 4">
    <name type="scientific">Stylonychia lemnae</name>
    <name type="common">Ciliate</name>
    <dbReference type="NCBI Taxonomy" id="5949"/>
    <lineage>
        <taxon>Eukaryota</taxon>
        <taxon>Sar</taxon>
        <taxon>Alveolata</taxon>
        <taxon>Ciliophora</taxon>
        <taxon>Intramacronucleata</taxon>
        <taxon>Spirotrichea</taxon>
        <taxon>Stichotrichia</taxon>
        <taxon>Sporadotrichida</taxon>
        <taxon>Oxytrichidae</taxon>
        <taxon>Stylonychinae</taxon>
        <taxon>Stylonychia</taxon>
    </lineage>
</organism>
<gene>
    <name evidence="3" type="primary">Contig7284.g7793</name>
    <name evidence="3" type="ORF">STYLEM_9813</name>
</gene>
<name>A0A078AEW4_STYLE</name>
<dbReference type="InterPro" id="IPR052201">
    <property type="entry name" value="LRR-containing_regulator"/>
</dbReference>
<accession>A0A078AEW4</accession>
<dbReference type="InterPro" id="IPR000719">
    <property type="entry name" value="Prot_kinase_dom"/>
</dbReference>
<evidence type="ECO:0000313" key="4">
    <source>
        <dbReference type="Proteomes" id="UP000039865"/>
    </source>
</evidence>
<evidence type="ECO:0000313" key="3">
    <source>
        <dbReference type="EMBL" id="CDW80809.1"/>
    </source>
</evidence>
<dbReference type="InterPro" id="IPR032675">
    <property type="entry name" value="LRR_dom_sf"/>
</dbReference>
<dbReference type="InParanoid" id="A0A078AEW4"/>
<dbReference type="EMBL" id="CCKQ01009327">
    <property type="protein sequence ID" value="CDW80809.1"/>
    <property type="molecule type" value="Genomic_DNA"/>
</dbReference>
<dbReference type="GO" id="GO:0004672">
    <property type="term" value="F:protein kinase activity"/>
    <property type="evidence" value="ECO:0007669"/>
    <property type="project" value="InterPro"/>
</dbReference>
<keyword evidence="1" id="KW-0677">Repeat</keyword>
<dbReference type="PANTHER" id="PTHR24111:SF0">
    <property type="entry name" value="LEUCINE-RICH REPEAT-CONTAINING PROTEIN"/>
    <property type="match status" value="1"/>
</dbReference>
<dbReference type="InterPro" id="IPR011009">
    <property type="entry name" value="Kinase-like_dom_sf"/>
</dbReference>
<feature type="domain" description="Protein kinase" evidence="2">
    <location>
        <begin position="173"/>
        <end position="598"/>
    </location>
</feature>
<proteinExistence type="predicted"/>
<dbReference type="OrthoDB" id="428504at2759"/>